<evidence type="ECO:0000256" key="2">
    <source>
        <dbReference type="ARBA" id="ARBA00022741"/>
    </source>
</evidence>
<dbReference type="CDD" id="cd01129">
    <property type="entry name" value="PulE-GspE-like"/>
    <property type="match status" value="1"/>
</dbReference>
<dbReference type="SUPFAM" id="SSF160246">
    <property type="entry name" value="EspE N-terminal domain-like"/>
    <property type="match status" value="1"/>
</dbReference>
<dbReference type="InterPro" id="IPR027417">
    <property type="entry name" value="P-loop_NTPase"/>
</dbReference>
<dbReference type="Gene3D" id="3.30.450.90">
    <property type="match status" value="1"/>
</dbReference>
<feature type="domain" description="Bacterial type II secretion system protein E" evidence="4">
    <location>
        <begin position="500"/>
        <end position="514"/>
    </location>
</feature>
<keyword evidence="2" id="KW-0547">Nucleotide-binding</keyword>
<dbReference type="Gene3D" id="3.40.50.300">
    <property type="entry name" value="P-loop containing nucleotide triphosphate hydrolases"/>
    <property type="match status" value="1"/>
</dbReference>
<dbReference type="Pfam" id="PF05157">
    <property type="entry name" value="MshEN"/>
    <property type="match status" value="1"/>
</dbReference>
<dbReference type="GO" id="GO:0016887">
    <property type="term" value="F:ATP hydrolysis activity"/>
    <property type="evidence" value="ECO:0007669"/>
    <property type="project" value="TreeGrafter"/>
</dbReference>
<keyword evidence="6" id="KW-1185">Reference proteome</keyword>
<dbReference type="GO" id="GO:0005524">
    <property type="term" value="F:ATP binding"/>
    <property type="evidence" value="ECO:0007669"/>
    <property type="project" value="UniProtKB-KW"/>
</dbReference>
<dbReference type="KEGG" id="xba:C7S18_20855"/>
<dbReference type="PANTHER" id="PTHR30258">
    <property type="entry name" value="TYPE II SECRETION SYSTEM PROTEIN GSPE-RELATED"/>
    <property type="match status" value="1"/>
</dbReference>
<dbReference type="OrthoDB" id="9804785at2"/>
<evidence type="ECO:0000256" key="1">
    <source>
        <dbReference type="ARBA" id="ARBA00006611"/>
    </source>
</evidence>
<evidence type="ECO:0000256" key="3">
    <source>
        <dbReference type="ARBA" id="ARBA00022840"/>
    </source>
</evidence>
<dbReference type="EMBL" id="CP027860">
    <property type="protein sequence ID" value="AVP99469.1"/>
    <property type="molecule type" value="Genomic_DNA"/>
</dbReference>
<dbReference type="PROSITE" id="PS00662">
    <property type="entry name" value="T2SP_E"/>
    <property type="match status" value="1"/>
</dbReference>
<proteinExistence type="inferred from homology"/>
<dbReference type="Pfam" id="PF00437">
    <property type="entry name" value="T2SSE"/>
    <property type="match status" value="1"/>
</dbReference>
<protein>
    <submittedName>
        <fullName evidence="5">Type II secretion system protein GspE</fullName>
    </submittedName>
</protein>
<gene>
    <name evidence="5" type="ORF">C7S18_20855</name>
</gene>
<keyword evidence="3" id="KW-0067">ATP-binding</keyword>
<dbReference type="AlphaFoldDB" id="A0A2P1PX94"/>
<evidence type="ECO:0000313" key="5">
    <source>
        <dbReference type="EMBL" id="AVP99469.1"/>
    </source>
</evidence>
<evidence type="ECO:0000313" key="6">
    <source>
        <dbReference type="Proteomes" id="UP000241074"/>
    </source>
</evidence>
<dbReference type="Proteomes" id="UP000241074">
    <property type="component" value="Chromosome"/>
</dbReference>
<comment type="similarity">
    <text evidence="1">Belongs to the GSP E family.</text>
</comment>
<dbReference type="InterPro" id="IPR001482">
    <property type="entry name" value="T2SS/T4SS_dom"/>
</dbReference>
<dbReference type="InterPro" id="IPR037257">
    <property type="entry name" value="T2SS_E_N_sf"/>
</dbReference>
<sequence length="678" mass="75039">MGRPVQPNSAPEASCYSAHSTPECKRVMASDVRPCLDRVEGLVARASSQVALSPARFHARGSGKRRAALANWLSRVSSRMQPTRNDLLNNCDKLTLSKVFDKATARAYRHLAILQATRPSVEAMLQGNTDRALILRSMGAIRHYLEHYPNPPDAGDGVAWLDRDSWLHDGDDADEARFDLATRLGYPIVRLRTFDDHGAADDLTPERARQLRAVPLSKARGLVGVALEDTQNSSTLEQLNFLMSDRVVPLLATPHSMREAIAHFYDHDQDVAIARQLGLDPNLSNSEREMERLAREKPVVGLVTDLIAEAAARRASDIHIRPGEQGADVLYRIDDELVPVRRFMRALLPAIVSRVKVIAGMNLAEHRRPQDGRTRFQMPDGSKIDLRVSVLPAVFGESVVIRLLDTRESLRALDQLGLSARDRQRLDDVMSRSHGMFLTTGPTGCGKSTTLYAMLLELRRQRINVLTIEDPVEFFIEDIQQMQVNRAANFTFASAMRNFLRHDPDVIMVGEIRDGETAGIAVESALTGHLVLSTLHTNTAATAITRLLDLGVEAYLLRASLLAVMAQRLARLTCQHCKTVEPVIPHIRESLGVAPTEVFYHGQGCAHCDGLGIHRRRAIYELLVISPEVQRLIQSSVDASVIQQIAVAEGMTTLSQAALELARSGAISLTEAWRLRSD</sequence>
<name>A0A2P1PX94_9GAMM</name>
<reference evidence="5 6" key="1">
    <citation type="submission" date="2018-03" db="EMBL/GenBank/DDBJ databases">
        <title>Ahniella affigens gen. nov., sp. nov., a gammaproteobacterium isolated from sandy soil near a stream.</title>
        <authorList>
            <person name="Ko Y."/>
            <person name="Kim J.-H."/>
        </authorList>
    </citation>
    <scope>NUCLEOTIDE SEQUENCE [LARGE SCALE GENOMIC DNA]</scope>
    <source>
        <strain evidence="5 6">D13</strain>
    </source>
</reference>
<dbReference type="GO" id="GO:0005886">
    <property type="term" value="C:plasma membrane"/>
    <property type="evidence" value="ECO:0007669"/>
    <property type="project" value="TreeGrafter"/>
</dbReference>
<accession>A0A2P1PX94</accession>
<dbReference type="Gene3D" id="3.30.300.160">
    <property type="entry name" value="Type II secretion system, protein E, N-terminal domain"/>
    <property type="match status" value="1"/>
</dbReference>
<organism evidence="5 6">
    <name type="scientific">Ahniella affigens</name>
    <dbReference type="NCBI Taxonomy" id="2021234"/>
    <lineage>
        <taxon>Bacteria</taxon>
        <taxon>Pseudomonadati</taxon>
        <taxon>Pseudomonadota</taxon>
        <taxon>Gammaproteobacteria</taxon>
        <taxon>Lysobacterales</taxon>
        <taxon>Rhodanobacteraceae</taxon>
        <taxon>Ahniella</taxon>
    </lineage>
</organism>
<dbReference type="InterPro" id="IPR007831">
    <property type="entry name" value="T2SS_GspE_N"/>
</dbReference>
<evidence type="ECO:0000259" key="4">
    <source>
        <dbReference type="PROSITE" id="PS00662"/>
    </source>
</evidence>
<reference evidence="5 6" key="2">
    <citation type="submission" date="2018-03" db="EMBL/GenBank/DDBJ databases">
        <authorList>
            <person name="Keele B.F."/>
        </authorList>
    </citation>
    <scope>NUCLEOTIDE SEQUENCE [LARGE SCALE GENOMIC DNA]</scope>
    <source>
        <strain evidence="5 6">D13</strain>
    </source>
</reference>
<dbReference type="SUPFAM" id="SSF52540">
    <property type="entry name" value="P-loop containing nucleoside triphosphate hydrolases"/>
    <property type="match status" value="1"/>
</dbReference>
<dbReference type="PANTHER" id="PTHR30258:SF3">
    <property type="entry name" value="SLL1921 PROTEIN"/>
    <property type="match status" value="1"/>
</dbReference>